<dbReference type="InParanoid" id="E8R265"/>
<dbReference type="RefSeq" id="WP_013565783.1">
    <property type="nucleotide sequence ID" value="NC_014962.1"/>
</dbReference>
<dbReference type="AlphaFoldDB" id="E8R265"/>
<name>E8R265_ISOPI</name>
<dbReference type="STRING" id="575540.Isop_2930"/>
<evidence type="ECO:0000313" key="3">
    <source>
        <dbReference type="EMBL" id="ADV63495.1"/>
    </source>
</evidence>
<sequence>MRGDFDHLVTTRHHARGLDLSPSQRSGWFPALVAVGLALAGCGDSTISRSSDPSFLSASQAAVQGKEEESWKTVPVQELAGPALASWERAAAARDQLAGRLLSRVQEAIAQEGPAGAIAVCQTDAPTIARQVADETGVLIGRTALKLRNPANAPPHWAKTVLATTPPETPWVSVNNVGTIRGLWPIRLQATCLTCHGPVESLGEEVRSALGRSYPADRAVGFAEGDLRGWFWVEATPPGSAPPGSSAPKRGTAATDKG</sequence>
<gene>
    <name evidence="3" type="ordered locus">Isop_2930</name>
</gene>
<dbReference type="Pfam" id="PF11845">
    <property type="entry name" value="Tll0287-like"/>
    <property type="match status" value="1"/>
</dbReference>
<feature type="region of interest" description="Disordered" evidence="1">
    <location>
        <begin position="236"/>
        <end position="258"/>
    </location>
</feature>
<reference evidence="3 4" key="2">
    <citation type="journal article" date="2011" name="Stand. Genomic Sci.">
        <title>Complete genome sequence of Isosphaera pallida type strain (IS1B).</title>
        <authorList>
            <consortium name="US DOE Joint Genome Institute (JGI-PGF)"/>
            <person name="Goker M."/>
            <person name="Cleland D."/>
            <person name="Saunders E."/>
            <person name="Lapidus A."/>
            <person name="Nolan M."/>
            <person name="Lucas S."/>
            <person name="Hammon N."/>
            <person name="Deshpande S."/>
            <person name="Cheng J.F."/>
            <person name="Tapia R."/>
            <person name="Han C."/>
            <person name="Goodwin L."/>
            <person name="Pitluck S."/>
            <person name="Liolios K."/>
            <person name="Pagani I."/>
            <person name="Ivanova N."/>
            <person name="Mavromatis K."/>
            <person name="Pati A."/>
            <person name="Chen A."/>
            <person name="Palaniappan K."/>
            <person name="Land M."/>
            <person name="Hauser L."/>
            <person name="Chang Y.J."/>
            <person name="Jeffries C.D."/>
            <person name="Detter J.C."/>
            <person name="Beck B."/>
            <person name="Woyke T."/>
            <person name="Bristow J."/>
            <person name="Eisen J.A."/>
            <person name="Markowitz V."/>
            <person name="Hugenholtz P."/>
            <person name="Kyrpides N.C."/>
            <person name="Klenk H.P."/>
        </authorList>
    </citation>
    <scope>NUCLEOTIDE SEQUENCE [LARGE SCALE GENOMIC DNA]</scope>
    <source>
        <strain evidence="4">ATCC 43644 / DSM 9630 / IS1B</strain>
    </source>
</reference>
<dbReference type="HOGENOM" id="CLU_1076790_0_0_0"/>
<dbReference type="OrthoDB" id="9797588at2"/>
<dbReference type="Proteomes" id="UP000008631">
    <property type="component" value="Chromosome"/>
</dbReference>
<keyword evidence="4" id="KW-1185">Reference proteome</keyword>
<evidence type="ECO:0000256" key="1">
    <source>
        <dbReference type="SAM" id="MobiDB-lite"/>
    </source>
</evidence>
<feature type="domain" description="Tll0287-like" evidence="2">
    <location>
        <begin position="102"/>
        <end position="233"/>
    </location>
</feature>
<dbReference type="InterPro" id="IPR021796">
    <property type="entry name" value="Tll0287-like_dom"/>
</dbReference>
<organism evidence="3 4">
    <name type="scientific">Isosphaera pallida (strain ATCC 43644 / DSM 9630 / IS1B)</name>
    <dbReference type="NCBI Taxonomy" id="575540"/>
    <lineage>
        <taxon>Bacteria</taxon>
        <taxon>Pseudomonadati</taxon>
        <taxon>Planctomycetota</taxon>
        <taxon>Planctomycetia</taxon>
        <taxon>Isosphaerales</taxon>
        <taxon>Isosphaeraceae</taxon>
        <taxon>Isosphaera</taxon>
    </lineage>
</organism>
<dbReference type="EMBL" id="CP002353">
    <property type="protein sequence ID" value="ADV63495.1"/>
    <property type="molecule type" value="Genomic_DNA"/>
</dbReference>
<evidence type="ECO:0000259" key="2">
    <source>
        <dbReference type="Pfam" id="PF11845"/>
    </source>
</evidence>
<reference key="1">
    <citation type="submission" date="2010-11" db="EMBL/GenBank/DDBJ databases">
        <title>The complete sequence of chromosome of Isophaera pallida ATCC 43644.</title>
        <authorList>
            <consortium name="US DOE Joint Genome Institute (JGI-PGF)"/>
            <person name="Lucas S."/>
            <person name="Copeland A."/>
            <person name="Lapidus A."/>
            <person name="Bruce D."/>
            <person name="Goodwin L."/>
            <person name="Pitluck S."/>
            <person name="Kyrpides N."/>
            <person name="Mavromatis K."/>
            <person name="Pagani I."/>
            <person name="Ivanova N."/>
            <person name="Saunders E."/>
            <person name="Brettin T."/>
            <person name="Detter J.C."/>
            <person name="Han C."/>
            <person name="Tapia R."/>
            <person name="Land M."/>
            <person name="Hauser L."/>
            <person name="Markowitz V."/>
            <person name="Cheng J.-F."/>
            <person name="Hugenholtz P."/>
            <person name="Woyke T."/>
            <person name="Wu D."/>
            <person name="Eisen J.A."/>
        </authorList>
    </citation>
    <scope>NUCLEOTIDE SEQUENCE</scope>
    <source>
        <strain>ATCC 43644</strain>
    </source>
</reference>
<accession>E8R265</accession>
<proteinExistence type="predicted"/>
<evidence type="ECO:0000313" key="4">
    <source>
        <dbReference type="Proteomes" id="UP000008631"/>
    </source>
</evidence>
<dbReference type="eggNOG" id="COG3258">
    <property type="taxonomic scope" value="Bacteria"/>
</dbReference>
<dbReference type="KEGG" id="ipa:Isop_2930"/>
<protein>
    <recommendedName>
        <fullName evidence="2">Tll0287-like domain-containing protein</fullName>
    </recommendedName>
</protein>